<dbReference type="InterPro" id="IPR020810">
    <property type="entry name" value="Enolase_C"/>
</dbReference>
<dbReference type="SMART" id="SM01192">
    <property type="entry name" value="Enolase_C"/>
    <property type="match status" value="1"/>
</dbReference>
<keyword evidence="8 12" id="KW-0460">Magnesium</keyword>
<comment type="subcellular location">
    <subcellularLocation>
        <location evidence="12">Cytoplasm</location>
    </subcellularLocation>
    <subcellularLocation>
        <location evidence="12">Secreted</location>
    </subcellularLocation>
    <subcellularLocation>
        <location evidence="12">Cell surface</location>
    </subcellularLocation>
    <text evidence="12">Fractions of enolase are present in both the cytoplasm and on the cell surface.</text>
</comment>
<dbReference type="Gene3D" id="3.20.20.120">
    <property type="entry name" value="Enolase-like C-terminal domain"/>
    <property type="match status" value="1"/>
</dbReference>
<dbReference type="SUPFAM" id="SSF54826">
    <property type="entry name" value="Enolase N-terminal domain-like"/>
    <property type="match status" value="1"/>
</dbReference>
<evidence type="ECO:0000256" key="15">
    <source>
        <dbReference type="PIRSR" id="PIRSR001400-3"/>
    </source>
</evidence>
<feature type="binding site" evidence="12">
    <location>
        <position position="163"/>
    </location>
    <ligand>
        <name>(2R)-2-phosphoglycerate</name>
        <dbReference type="ChEBI" id="CHEBI:58289"/>
    </ligand>
</feature>
<comment type="catalytic activity">
    <reaction evidence="11">
        <text>(2R)-2-phosphoglycerate = phosphoenolpyruvate + H2O</text>
        <dbReference type="Rhea" id="RHEA:10164"/>
        <dbReference type="ChEBI" id="CHEBI:15377"/>
        <dbReference type="ChEBI" id="CHEBI:58289"/>
        <dbReference type="ChEBI" id="CHEBI:58702"/>
        <dbReference type="EC" id="4.2.1.11"/>
    </reaction>
    <physiologicalReaction direction="left-to-right" evidence="11">
        <dbReference type="Rhea" id="RHEA:10165"/>
    </physiologicalReaction>
</comment>
<evidence type="ECO:0000313" key="21">
    <source>
        <dbReference type="Proteomes" id="UP000190409"/>
    </source>
</evidence>
<dbReference type="SMART" id="SM01193">
    <property type="entry name" value="Enolase_N"/>
    <property type="match status" value="1"/>
</dbReference>
<feature type="binding site" evidence="14">
    <location>
        <position position="392"/>
    </location>
    <ligand>
        <name>substrate</name>
    </ligand>
</feature>
<dbReference type="Proteomes" id="UP000190409">
    <property type="component" value="Unassembled WGS sequence"/>
</dbReference>
<dbReference type="PANTHER" id="PTHR11902:SF1">
    <property type="entry name" value="ENOLASE"/>
    <property type="match status" value="1"/>
</dbReference>
<feature type="binding site" evidence="14">
    <location>
        <position position="164"/>
    </location>
    <ligand>
        <name>substrate</name>
    </ligand>
</feature>
<dbReference type="SFLD" id="SFLDF00002">
    <property type="entry name" value="enolase"/>
    <property type="match status" value="1"/>
</dbReference>
<keyword evidence="5 12" id="KW-0963">Cytoplasm</keyword>
<feature type="active site" description="Proton donor" evidence="12 13">
    <location>
        <position position="205"/>
    </location>
</feature>
<dbReference type="PRINTS" id="PR00148">
    <property type="entry name" value="ENOLASE"/>
</dbReference>
<feature type="binding site" evidence="14">
    <location>
        <position position="316"/>
    </location>
    <ligand>
        <name>substrate</name>
    </ligand>
</feature>
<dbReference type="PANTHER" id="PTHR11902">
    <property type="entry name" value="ENOLASE"/>
    <property type="match status" value="1"/>
</dbReference>
<dbReference type="InterPro" id="IPR029017">
    <property type="entry name" value="Enolase-like_N"/>
</dbReference>
<sequence length="433" mass="46928">MPFITDIIAREVLDSRGNPTVEVDVVTESGAFGRALVPSGASTGEHEAVELRDGDKNRYNGKGVLQAVENVNTKIVDELLGYDVRDQLGVDQMLIELDGTPNKGKLGANAILGVSMAVARAAANYLDLPLYRYLGGFGAKTIPTPMLNIINGGSHSSAPIAFQEFMILPTGAPTFKEALRWGAEIFHALKSILSERGLETSVGDEGGFAPKFNGTEDGVETILEAIKKAGLTPGEDVFLGFDCASSEFYEDGVYDYSKFESADAPKRTSEEQVDYLEELVEKYPIISIEDGMDENDWDGWKLLTERLGDRVQLVGDDLFVTNTEILAKGIEKGVGNSILIKVNQIGTLTETFNAIEMAKRAGYTAVVSHRSGETEDTTIADIAVATNAGQIKTGSASRTDRIAKYNQLLRIEEALLDTAVYEGKDAFYNLNNK</sequence>
<feature type="binding site" evidence="12">
    <location>
        <position position="370"/>
    </location>
    <ligand>
        <name>(2R)-2-phosphoglycerate</name>
        <dbReference type="ChEBI" id="CHEBI:58289"/>
    </ligand>
</feature>
<dbReference type="SUPFAM" id="SSF51604">
    <property type="entry name" value="Enolase C-terminal domain-like"/>
    <property type="match status" value="1"/>
</dbReference>
<dbReference type="GO" id="GO:0000015">
    <property type="term" value="C:phosphopyruvate hydratase complex"/>
    <property type="evidence" value="ECO:0007669"/>
    <property type="project" value="InterPro"/>
</dbReference>
<feature type="binding site" evidence="14">
    <location>
        <position position="289"/>
    </location>
    <ligand>
        <name>substrate</name>
    </ligand>
</feature>
<feature type="binding site" evidence="12 15">
    <location>
        <position position="316"/>
    </location>
    <ligand>
        <name>Mg(2+)</name>
        <dbReference type="ChEBI" id="CHEBI:18420"/>
    </ligand>
</feature>
<dbReference type="GO" id="GO:0006096">
    <property type="term" value="P:glycolytic process"/>
    <property type="evidence" value="ECO:0007669"/>
    <property type="project" value="UniProtKB-UniRule"/>
</dbReference>
<evidence type="ECO:0000256" key="6">
    <source>
        <dbReference type="ARBA" id="ARBA00022525"/>
    </source>
</evidence>
<dbReference type="EC" id="4.2.1.11" evidence="3 12"/>
<dbReference type="GO" id="GO:0004634">
    <property type="term" value="F:phosphopyruvate hydratase activity"/>
    <property type="evidence" value="ECO:0007669"/>
    <property type="project" value="UniProtKB-UniRule"/>
</dbReference>
<feature type="binding site" evidence="12">
    <location>
        <position position="371"/>
    </location>
    <ligand>
        <name>(2R)-2-phosphoglycerate</name>
        <dbReference type="ChEBI" id="CHEBI:58289"/>
    </ligand>
</feature>
<dbReference type="Gene3D" id="3.30.390.10">
    <property type="entry name" value="Enolase-like, N-terminal domain"/>
    <property type="match status" value="1"/>
</dbReference>
<dbReference type="InterPro" id="IPR036849">
    <property type="entry name" value="Enolase-like_C_sf"/>
</dbReference>
<dbReference type="NCBIfam" id="TIGR01060">
    <property type="entry name" value="eno"/>
    <property type="match status" value="1"/>
</dbReference>
<dbReference type="InterPro" id="IPR020811">
    <property type="entry name" value="Enolase_N"/>
</dbReference>
<reference evidence="19 23" key="3">
    <citation type="submission" date="2019-07" db="EMBL/GenBank/DDBJ databases">
        <title>Genome assembly of a nasal isolate of Dolosigranulum pigrum from a chronic sinusitis patient.</title>
        <authorList>
            <person name="Baig S."/>
            <person name="Overballe-Petersen S."/>
            <person name="Kaspar U."/>
            <person name="Rendboe A."/>
            <person name="de Man T."/>
            <person name="Liu C."/>
            <person name="Price L.B."/>
            <person name="Stegger M."/>
            <person name="Becker K."/>
            <person name="Skytt Andersen P."/>
        </authorList>
    </citation>
    <scope>NUCLEOTIDE SEQUENCE [LARGE SCALE GENOMIC DNA]</scope>
    <source>
        <strain evidence="19 23">83VPs-KB5</strain>
    </source>
</reference>
<evidence type="ECO:0000313" key="20">
    <source>
        <dbReference type="EMBL" id="RAN64162.1"/>
    </source>
</evidence>
<feature type="binding site" evidence="12">
    <location>
        <position position="341"/>
    </location>
    <ligand>
        <name>(2R)-2-phosphoglycerate</name>
        <dbReference type="ChEBI" id="CHEBI:58289"/>
    </ligand>
</feature>
<dbReference type="InterPro" id="IPR020809">
    <property type="entry name" value="Enolase_CS"/>
</dbReference>
<feature type="binding site" evidence="12 15">
    <location>
        <position position="289"/>
    </location>
    <ligand>
        <name>Mg(2+)</name>
        <dbReference type="ChEBI" id="CHEBI:18420"/>
    </ligand>
</feature>
<dbReference type="PIRSF" id="PIRSF001400">
    <property type="entry name" value="Enolase"/>
    <property type="match status" value="1"/>
</dbReference>
<comment type="function">
    <text evidence="12">Catalyzes the reversible conversion of 2-phosphoglycerate (2-PG) into phosphoenolpyruvate (PEP). It is essential for the degradation of carbohydrates via glycolysis.</text>
</comment>
<evidence type="ECO:0000256" key="8">
    <source>
        <dbReference type="ARBA" id="ARBA00022842"/>
    </source>
</evidence>
<dbReference type="KEGG" id="dpm:FNV33_03320"/>
<evidence type="ECO:0000256" key="1">
    <source>
        <dbReference type="ARBA" id="ARBA00005031"/>
    </source>
</evidence>
<evidence type="ECO:0000256" key="4">
    <source>
        <dbReference type="ARBA" id="ARBA00017068"/>
    </source>
</evidence>
<evidence type="ECO:0000256" key="10">
    <source>
        <dbReference type="ARBA" id="ARBA00023239"/>
    </source>
</evidence>
<dbReference type="FunFam" id="3.20.20.120:FF:000001">
    <property type="entry name" value="Enolase"/>
    <property type="match status" value="1"/>
</dbReference>
<keyword evidence="9 12" id="KW-0324">Glycolysis</keyword>
<dbReference type="EMBL" id="MUYF01000003">
    <property type="protein sequence ID" value="OOL80600.1"/>
    <property type="molecule type" value="Genomic_DNA"/>
</dbReference>
<feature type="binding site" evidence="14">
    <location>
        <begin position="368"/>
        <end position="371"/>
    </location>
    <ligand>
        <name>substrate</name>
    </ligand>
</feature>
<dbReference type="SFLD" id="SFLDG00178">
    <property type="entry name" value="enolase"/>
    <property type="match status" value="1"/>
</dbReference>
<comment type="cofactor">
    <cofactor evidence="15">
        <name>Mg(2+)</name>
        <dbReference type="ChEBI" id="CHEBI:18420"/>
    </cofactor>
    <text evidence="15">Mg(2+) is required for catalysis and for stabilizing the dimer.</text>
</comment>
<evidence type="ECO:0000259" key="16">
    <source>
        <dbReference type="SMART" id="SM01192"/>
    </source>
</evidence>
<dbReference type="EMBL" id="NAQV01000009">
    <property type="protein sequence ID" value="RAN64162.1"/>
    <property type="molecule type" value="Genomic_DNA"/>
</dbReference>
<dbReference type="FunFam" id="3.30.390.10:FF:000001">
    <property type="entry name" value="Enolase"/>
    <property type="match status" value="1"/>
</dbReference>
<keyword evidence="7 12" id="KW-0479">Metal-binding</keyword>
<dbReference type="CDD" id="cd03313">
    <property type="entry name" value="enolase"/>
    <property type="match status" value="1"/>
</dbReference>
<feature type="binding site" evidence="12 15">
    <location>
        <position position="242"/>
    </location>
    <ligand>
        <name>Mg(2+)</name>
        <dbReference type="ChEBI" id="CHEBI:18420"/>
    </ligand>
</feature>
<feature type="domain" description="Enolase C-terminal TIM barrel" evidence="16">
    <location>
        <begin position="139"/>
        <end position="429"/>
    </location>
</feature>
<dbReference type="AlphaFoldDB" id="A0A1S8KLM1"/>
<dbReference type="Pfam" id="PF00113">
    <property type="entry name" value="Enolase_C"/>
    <property type="match status" value="1"/>
</dbReference>
<dbReference type="Proteomes" id="UP000249099">
    <property type="component" value="Unassembled WGS sequence"/>
</dbReference>
<evidence type="ECO:0000256" key="13">
    <source>
        <dbReference type="PIRSR" id="PIRSR001400-1"/>
    </source>
</evidence>
<reference evidence="20 22" key="2">
    <citation type="submission" date="2017-03" db="EMBL/GenBank/DDBJ databases">
        <title>wgs assembly of Dolosigranulum pigrum KPL CDC strains.</title>
        <authorList>
            <person name="Brugger S.D."/>
            <person name="Pettigrew M."/>
            <person name="Kong Y."/>
            <person name="Lemon K.P."/>
        </authorList>
    </citation>
    <scope>NUCLEOTIDE SEQUENCE [LARGE SCALE GENOMIC DNA]</scope>
    <source>
        <strain evidence="20 22">KPL1931_CDC4294-98</strain>
    </source>
</reference>
<evidence type="ECO:0000313" key="18">
    <source>
        <dbReference type="EMBL" id="OOL80600.1"/>
    </source>
</evidence>
<dbReference type="UniPathway" id="UPA00109">
    <property type="reaction ID" value="UER00187"/>
</dbReference>
<feature type="active site" description="Proton acceptor" evidence="12 13">
    <location>
        <position position="341"/>
    </location>
</feature>
<evidence type="ECO:0000259" key="17">
    <source>
        <dbReference type="SMART" id="SM01193"/>
    </source>
</evidence>
<dbReference type="OrthoDB" id="9804716at2"/>
<evidence type="ECO:0000256" key="3">
    <source>
        <dbReference type="ARBA" id="ARBA00012058"/>
    </source>
</evidence>
<dbReference type="EMBL" id="CP041626">
    <property type="protein sequence ID" value="QDO91127.1"/>
    <property type="molecule type" value="Genomic_DNA"/>
</dbReference>
<name>A0A1S8KLM1_9LACT</name>
<evidence type="ECO:0000256" key="11">
    <source>
        <dbReference type="ARBA" id="ARBA00048951"/>
    </source>
</evidence>
<dbReference type="Proteomes" id="UP000315953">
    <property type="component" value="Chromosome"/>
</dbReference>
<dbReference type="GO" id="GO:0005576">
    <property type="term" value="C:extracellular region"/>
    <property type="evidence" value="ECO:0007669"/>
    <property type="project" value="UniProtKB-SubCell"/>
</dbReference>
<dbReference type="GeneID" id="42693490"/>
<evidence type="ECO:0000256" key="14">
    <source>
        <dbReference type="PIRSR" id="PIRSR001400-2"/>
    </source>
</evidence>
<comment type="similarity">
    <text evidence="2 12">Belongs to the enolase family.</text>
</comment>
<dbReference type="SFLD" id="SFLDS00001">
    <property type="entry name" value="Enolase"/>
    <property type="match status" value="1"/>
</dbReference>
<organism evidence="18 21">
    <name type="scientific">Dolosigranulum pigrum</name>
    <dbReference type="NCBI Taxonomy" id="29394"/>
    <lineage>
        <taxon>Bacteria</taxon>
        <taxon>Bacillati</taxon>
        <taxon>Bacillota</taxon>
        <taxon>Bacilli</taxon>
        <taxon>Lactobacillales</taxon>
        <taxon>Carnobacteriaceae</taxon>
        <taxon>Dolosigranulum</taxon>
    </lineage>
</organism>
<dbReference type="RefSeq" id="WP_004634487.1">
    <property type="nucleotide sequence ID" value="NZ_CALFGV010000019.1"/>
</dbReference>
<dbReference type="GO" id="GO:0009986">
    <property type="term" value="C:cell surface"/>
    <property type="evidence" value="ECO:0007669"/>
    <property type="project" value="UniProtKB-SubCell"/>
</dbReference>
<proteinExistence type="inferred from homology"/>
<dbReference type="HAMAP" id="MF_00318">
    <property type="entry name" value="Enolase"/>
    <property type="match status" value="1"/>
</dbReference>
<keyword evidence="6 12" id="KW-0964">Secreted</keyword>
<comment type="cofactor">
    <cofactor evidence="12">
        <name>Mg(2+)</name>
        <dbReference type="ChEBI" id="CHEBI:18420"/>
    </cofactor>
    <text evidence="12">Binds a second Mg(2+) ion via substrate during catalysis.</text>
</comment>
<evidence type="ECO:0000256" key="9">
    <source>
        <dbReference type="ARBA" id="ARBA00023152"/>
    </source>
</evidence>
<evidence type="ECO:0000313" key="22">
    <source>
        <dbReference type="Proteomes" id="UP000249099"/>
    </source>
</evidence>
<feature type="binding site" evidence="12">
    <location>
        <position position="392"/>
    </location>
    <ligand>
        <name>(2R)-2-phosphoglycerate</name>
        <dbReference type="ChEBI" id="CHEBI:58289"/>
    </ligand>
</feature>
<dbReference type="PROSITE" id="PS00164">
    <property type="entry name" value="ENOLASE"/>
    <property type="match status" value="1"/>
</dbReference>
<gene>
    <name evidence="12" type="primary">eno</name>
    <name evidence="20" type="ORF">B8A44_03585</name>
    <name evidence="18" type="ORF">BWX42_01290</name>
    <name evidence="19" type="ORF">FNV33_03320</name>
</gene>
<evidence type="ECO:0000256" key="12">
    <source>
        <dbReference type="HAMAP-Rule" id="MF_00318"/>
    </source>
</evidence>
<evidence type="ECO:0000256" key="7">
    <source>
        <dbReference type="ARBA" id="ARBA00022723"/>
    </source>
</evidence>
<feature type="domain" description="Enolase N-terminal" evidence="17">
    <location>
        <begin position="4"/>
        <end position="134"/>
    </location>
</feature>
<protein>
    <recommendedName>
        <fullName evidence="4 12">Enolase</fullName>
        <ecNumber evidence="3 12">4.2.1.11</ecNumber>
    </recommendedName>
    <alternativeName>
        <fullName evidence="12">2-phospho-D-glycerate hydro-lyase</fullName>
    </alternativeName>
    <alternativeName>
        <fullName evidence="12">2-phosphoglycerate dehydratase</fullName>
    </alternativeName>
</protein>
<feature type="binding site" evidence="14">
    <location>
        <position position="155"/>
    </location>
    <ligand>
        <name>substrate</name>
    </ligand>
</feature>
<evidence type="ECO:0000313" key="19">
    <source>
        <dbReference type="EMBL" id="QDO91127.1"/>
    </source>
</evidence>
<keyword evidence="10 12" id="KW-0456">Lyase</keyword>
<dbReference type="Pfam" id="PF03952">
    <property type="entry name" value="Enolase_N"/>
    <property type="match status" value="1"/>
</dbReference>
<dbReference type="GO" id="GO:0000287">
    <property type="term" value="F:magnesium ion binding"/>
    <property type="evidence" value="ECO:0007669"/>
    <property type="project" value="UniProtKB-UniRule"/>
</dbReference>
<evidence type="ECO:0000256" key="5">
    <source>
        <dbReference type="ARBA" id="ARBA00022490"/>
    </source>
</evidence>
<keyword evidence="18" id="KW-0670">Pyruvate</keyword>
<dbReference type="InterPro" id="IPR000941">
    <property type="entry name" value="Enolase"/>
</dbReference>
<comment type="pathway">
    <text evidence="1 12">Carbohydrate degradation; glycolysis; pyruvate from D-glyceraldehyde 3-phosphate: step 4/5.</text>
</comment>
<evidence type="ECO:0000313" key="23">
    <source>
        <dbReference type="Proteomes" id="UP000315953"/>
    </source>
</evidence>
<evidence type="ECO:0000256" key="2">
    <source>
        <dbReference type="ARBA" id="ARBA00009604"/>
    </source>
</evidence>
<reference evidence="18 21" key="1">
    <citation type="submission" date="2017-01" db="EMBL/GenBank/DDBJ databases">
        <title>Complete Genome Sequence of Dolosigranulum pigrum isolated from a Patient with interstitial lung disease.</title>
        <authorList>
            <person name="Mukhopadhyay R."/>
            <person name="Joaquin J."/>
            <person name="Hogue R."/>
            <person name="Fitzgerald S."/>
            <person name="Jospin G."/>
            <person name="Eisen J.A."/>
            <person name="Chaturvedi V."/>
        </authorList>
    </citation>
    <scope>NUCLEOTIDE SEQUENCE [LARGE SCALE GENOMIC DNA]</scope>
    <source>
        <strain evidence="18 21">15S00348</strain>
    </source>
</reference>
<accession>A0A1S8KLM1</accession>